<dbReference type="InterPro" id="IPR017730">
    <property type="entry name" value="Chaperonin_ClpB"/>
</dbReference>
<dbReference type="Pfam" id="PF17871">
    <property type="entry name" value="AAA_lid_9"/>
    <property type="match status" value="1"/>
</dbReference>
<organism evidence="15 16">
    <name type="scientific">Xanthobacter agilis</name>
    <dbReference type="NCBI Taxonomy" id="47492"/>
    <lineage>
        <taxon>Bacteria</taxon>
        <taxon>Pseudomonadati</taxon>
        <taxon>Pseudomonadota</taxon>
        <taxon>Alphaproteobacteria</taxon>
        <taxon>Hyphomicrobiales</taxon>
        <taxon>Xanthobacteraceae</taxon>
        <taxon>Xanthobacter</taxon>
    </lineage>
</organism>
<evidence type="ECO:0000256" key="8">
    <source>
        <dbReference type="ARBA" id="ARBA00023186"/>
    </source>
</evidence>
<evidence type="ECO:0000256" key="5">
    <source>
        <dbReference type="ARBA" id="ARBA00022741"/>
    </source>
</evidence>
<dbReference type="GO" id="GO:0005524">
    <property type="term" value="F:ATP binding"/>
    <property type="evidence" value="ECO:0007669"/>
    <property type="project" value="UniProtKB-KW"/>
</dbReference>
<dbReference type="InterPro" id="IPR050130">
    <property type="entry name" value="ClpA_ClpB"/>
</dbReference>
<dbReference type="SMART" id="SM01086">
    <property type="entry name" value="ClpB_D2-small"/>
    <property type="match status" value="1"/>
</dbReference>
<dbReference type="Gene3D" id="1.10.8.60">
    <property type="match status" value="1"/>
</dbReference>
<dbReference type="Pfam" id="PF00004">
    <property type="entry name" value="AAA"/>
    <property type="match status" value="1"/>
</dbReference>
<keyword evidence="5 12" id="KW-0547">Nucleotide-binding</keyword>
<comment type="subcellular location">
    <subcellularLocation>
        <location evidence="1 13">Cytoplasm</location>
    </subcellularLocation>
</comment>
<dbReference type="InterPro" id="IPR004176">
    <property type="entry name" value="Clp_R_N"/>
</dbReference>
<comment type="similarity">
    <text evidence="2 12">Belongs to the ClpA/ClpB family.</text>
</comment>
<evidence type="ECO:0000256" key="3">
    <source>
        <dbReference type="ARBA" id="ARBA00017574"/>
    </source>
</evidence>
<dbReference type="SUPFAM" id="SSF52540">
    <property type="entry name" value="P-loop containing nucleoside triphosphate hydrolases"/>
    <property type="match status" value="2"/>
</dbReference>
<dbReference type="Gene3D" id="1.10.1780.10">
    <property type="entry name" value="Clp, N-terminal domain"/>
    <property type="match status" value="1"/>
</dbReference>
<evidence type="ECO:0000313" key="15">
    <source>
        <dbReference type="EMBL" id="MDQ0507171.1"/>
    </source>
</evidence>
<evidence type="ECO:0000256" key="4">
    <source>
        <dbReference type="ARBA" id="ARBA00022737"/>
    </source>
</evidence>
<evidence type="ECO:0000256" key="13">
    <source>
        <dbReference type="RuleBase" id="RU362034"/>
    </source>
</evidence>
<keyword evidence="15" id="KW-0378">Hydrolase</keyword>
<keyword evidence="16" id="KW-1185">Reference proteome</keyword>
<evidence type="ECO:0000256" key="11">
    <source>
        <dbReference type="PROSITE-ProRule" id="PRU01251"/>
    </source>
</evidence>
<comment type="subunit">
    <text evidence="10">Homohexamer. The oligomerization is ATP-dependent.</text>
</comment>
<keyword evidence="4 11" id="KW-0677">Repeat</keyword>
<dbReference type="PRINTS" id="PR00300">
    <property type="entry name" value="CLPPROTEASEA"/>
</dbReference>
<dbReference type="GO" id="GO:0006508">
    <property type="term" value="P:proteolysis"/>
    <property type="evidence" value="ECO:0007669"/>
    <property type="project" value="UniProtKB-KW"/>
</dbReference>
<reference evidence="15 16" key="1">
    <citation type="submission" date="2023-07" db="EMBL/GenBank/DDBJ databases">
        <title>Genomic Encyclopedia of Type Strains, Phase IV (KMG-IV): sequencing the most valuable type-strain genomes for metagenomic binning, comparative biology and taxonomic classification.</title>
        <authorList>
            <person name="Goeker M."/>
        </authorList>
    </citation>
    <scope>NUCLEOTIDE SEQUENCE [LARGE SCALE GENOMIC DNA]</scope>
    <source>
        <strain evidence="15 16">DSM 3770</strain>
    </source>
</reference>
<feature type="coiled-coil region" evidence="13">
    <location>
        <begin position="413"/>
        <end position="493"/>
    </location>
</feature>
<sequence length="879" mass="96764">MNFDIYTERARGFVQSAQSLAVREGHQQFLPEHLLKVLMDDPEGLCSGLIQRAGGNPTLVRADVESALNKLPKVSGGSGQVYLSQPIARVFDAAEQAAKKAGDGYVTVERMLLALAVEKDTDAGKILAKAGLTPQSLNAAIEALRKGRTADTATAENAYDALKKYARDLTQAVRDGKLDPVIGRDEEIRRTIQVLARRTKNNPVLIGEPGVGKTAIVEGLARRIVDGDVPESLKNKSLLALDMGSLIAGAKYRGEFEERLKSVLNEVQSAEGGIILFIDEMHTLVGAGKTDGAMDASNLLKPALARGELHCVGATTLDEYRKHVEKDAALARRFQPVFVSEPTVEDTVSILRGLKEKYELHHGVRITDSALVSAAVLSNRYITDRFLPDKAIDLMDEAASRLRMQVDSKPEELDNLDREILRLRIEQEALKKETDTASKDRLKKLERELAELEEKASVLTSKWKSDKEKLGEATTVKAKLDQARADLQTAQRQGEYQKAGELTYSVIPDLEKRLAEMEKAGAAGGMVEEAVTPNHIAGVVSRWTGVPVDKMLEGEREKLLRMELELAKRVVGQSEAVAAVSTAVRRARAGLQDPNRPIGSFLFLGPTGVGKTELTKALAEFLFDDETAMVRIDMSEYMEKHSVSRLIGAPPGYVGYDEGGALTEAVRRRPYQVVLFDEVEKAHPDVFNVLLQVLDDGRLTDGQGRTVDFRNVLIVMTSNLGAEFLADPRQPIGFKVPSHDGEKVVSDEEAYDLVMGAVRRHFRPEFINRIDEIVMFHRLKREQMDTIVDIQMGRLKKLLEDRKVTLELSPEARHFLAEKGYDPAYGARPLKRTIQKLVQDPLAEKILAGDILDGATVKIGLEGGHLVFQSTAAPVEEAA</sequence>
<dbReference type="InterPro" id="IPR019489">
    <property type="entry name" value="Clp_ATPase_C"/>
</dbReference>
<dbReference type="EMBL" id="JAUSVY010000014">
    <property type="protein sequence ID" value="MDQ0507171.1"/>
    <property type="molecule type" value="Genomic_DNA"/>
</dbReference>
<comment type="subunit">
    <text evidence="13">Homohexamer; The oligomerization is ATP-dependent.</text>
</comment>
<evidence type="ECO:0000256" key="6">
    <source>
        <dbReference type="ARBA" id="ARBA00022840"/>
    </source>
</evidence>
<dbReference type="InterPro" id="IPR003959">
    <property type="entry name" value="ATPase_AAA_core"/>
</dbReference>
<comment type="caution">
    <text evidence="15">The sequence shown here is derived from an EMBL/GenBank/DDBJ whole genome shotgun (WGS) entry which is preliminary data.</text>
</comment>
<evidence type="ECO:0000256" key="10">
    <source>
        <dbReference type="ARBA" id="ARBA00026057"/>
    </source>
</evidence>
<proteinExistence type="inferred from homology"/>
<keyword evidence="8 12" id="KW-0143">Chaperone</keyword>
<dbReference type="Pfam" id="PF10431">
    <property type="entry name" value="ClpB_D2-small"/>
    <property type="match status" value="1"/>
</dbReference>
<dbReference type="PANTHER" id="PTHR11638">
    <property type="entry name" value="ATP-DEPENDENT CLP PROTEASE"/>
    <property type="match status" value="1"/>
</dbReference>
<protein>
    <recommendedName>
        <fullName evidence="3 13">Chaperone protein ClpB</fullName>
    </recommendedName>
</protein>
<comment type="function">
    <text evidence="9">Part of a stress-induced multi-chaperone system, it is involved in the recovery of the cell from heat-induced damage, in cooperation with DnaK, DnaJ and GrpE. Acts before DnaK, in the processing of protein aggregates. Protein binding stimulates the ATPase activity; ATP hydrolysis unfolds the denatured protein aggregates, which probably helps expose new hydrophobic binding sites on the surface of ClpB-bound aggregates, contributing to the solubilization and refolding of denatured protein aggregates by DnaK.</text>
</comment>
<accession>A0ABU0LJ53</accession>
<dbReference type="PROSITE" id="PS00870">
    <property type="entry name" value="CLPAB_1"/>
    <property type="match status" value="1"/>
</dbReference>
<dbReference type="InterPro" id="IPR028299">
    <property type="entry name" value="ClpA/B_CS2"/>
</dbReference>
<evidence type="ECO:0000256" key="1">
    <source>
        <dbReference type="ARBA" id="ARBA00004496"/>
    </source>
</evidence>
<dbReference type="PANTHER" id="PTHR11638:SF18">
    <property type="entry name" value="HEAT SHOCK PROTEIN 104"/>
    <property type="match status" value="1"/>
</dbReference>
<keyword evidence="13" id="KW-0346">Stress response</keyword>
<keyword evidence="13" id="KW-0963">Cytoplasm</keyword>
<evidence type="ECO:0000256" key="2">
    <source>
        <dbReference type="ARBA" id="ARBA00008675"/>
    </source>
</evidence>
<dbReference type="InterPro" id="IPR027417">
    <property type="entry name" value="P-loop_NTPase"/>
</dbReference>
<feature type="domain" description="Clp R" evidence="14">
    <location>
        <begin position="3"/>
        <end position="147"/>
    </location>
</feature>
<dbReference type="Gene3D" id="3.40.50.300">
    <property type="entry name" value="P-loop containing nucleotide triphosphate hydrolases"/>
    <property type="match status" value="3"/>
</dbReference>
<keyword evidence="6 12" id="KW-0067">ATP-binding</keyword>
<evidence type="ECO:0000259" key="14">
    <source>
        <dbReference type="PROSITE" id="PS51903"/>
    </source>
</evidence>
<dbReference type="CDD" id="cd19499">
    <property type="entry name" value="RecA-like_ClpB_Hsp104-like"/>
    <property type="match status" value="1"/>
</dbReference>
<dbReference type="InterPro" id="IPR041546">
    <property type="entry name" value="ClpA/ClpB_AAA_lid"/>
</dbReference>
<dbReference type="NCBIfam" id="TIGR03346">
    <property type="entry name" value="chaperone_ClpB"/>
    <property type="match status" value="1"/>
</dbReference>
<evidence type="ECO:0000256" key="12">
    <source>
        <dbReference type="RuleBase" id="RU004432"/>
    </source>
</evidence>
<dbReference type="InterPro" id="IPR003593">
    <property type="entry name" value="AAA+_ATPase"/>
</dbReference>
<dbReference type="PROSITE" id="PS51903">
    <property type="entry name" value="CLP_R"/>
    <property type="match status" value="1"/>
</dbReference>
<dbReference type="Proteomes" id="UP001241747">
    <property type="component" value="Unassembled WGS sequence"/>
</dbReference>
<evidence type="ECO:0000256" key="7">
    <source>
        <dbReference type="ARBA" id="ARBA00023054"/>
    </source>
</evidence>
<keyword evidence="7 13" id="KW-0175">Coiled coil</keyword>
<dbReference type="GO" id="GO:0008233">
    <property type="term" value="F:peptidase activity"/>
    <property type="evidence" value="ECO:0007669"/>
    <property type="project" value="UniProtKB-KW"/>
</dbReference>
<dbReference type="Pfam" id="PF07724">
    <property type="entry name" value="AAA_2"/>
    <property type="match status" value="1"/>
</dbReference>
<dbReference type="CDD" id="cd00009">
    <property type="entry name" value="AAA"/>
    <property type="match status" value="1"/>
</dbReference>
<gene>
    <name evidence="13" type="primary">clpB</name>
    <name evidence="15" type="ORF">QOZ94_003987</name>
</gene>
<dbReference type="InterPro" id="IPR018368">
    <property type="entry name" value="ClpA/B_CS1"/>
</dbReference>
<keyword evidence="15" id="KW-0645">Protease</keyword>
<evidence type="ECO:0000256" key="9">
    <source>
        <dbReference type="ARBA" id="ARBA00025613"/>
    </source>
</evidence>
<dbReference type="RefSeq" id="WP_237346335.1">
    <property type="nucleotide sequence ID" value="NZ_JABWGX010000018.1"/>
</dbReference>
<dbReference type="InterPro" id="IPR036628">
    <property type="entry name" value="Clp_N_dom_sf"/>
</dbReference>
<dbReference type="SMART" id="SM00382">
    <property type="entry name" value="AAA"/>
    <property type="match status" value="2"/>
</dbReference>
<name>A0ABU0LJ53_XANAG</name>
<dbReference type="SUPFAM" id="SSF81923">
    <property type="entry name" value="Double Clp-N motif"/>
    <property type="match status" value="1"/>
</dbReference>
<dbReference type="InterPro" id="IPR001270">
    <property type="entry name" value="ClpA/B"/>
</dbReference>
<dbReference type="PROSITE" id="PS00871">
    <property type="entry name" value="CLPAB_2"/>
    <property type="match status" value="1"/>
</dbReference>
<dbReference type="Pfam" id="PF02861">
    <property type="entry name" value="Clp_N"/>
    <property type="match status" value="1"/>
</dbReference>
<evidence type="ECO:0000313" key="16">
    <source>
        <dbReference type="Proteomes" id="UP001241747"/>
    </source>
</evidence>